<dbReference type="EMBL" id="CP104694">
    <property type="protein sequence ID" value="UXI69972.1"/>
    <property type="molecule type" value="Genomic_DNA"/>
</dbReference>
<dbReference type="InterPro" id="IPR019268">
    <property type="entry name" value="DUF2278"/>
</dbReference>
<evidence type="ECO:0000313" key="2">
    <source>
        <dbReference type="EMBL" id="UXI69972.1"/>
    </source>
</evidence>
<protein>
    <submittedName>
        <fullName evidence="2">YukJ family protein</fullName>
    </submittedName>
</protein>
<sequence>MWRSGYVLLATLVATQATAALDDYGVVIGQPTAHYLEPVQGEGNWPHYVVEVATPEGPYRAVINVYSRADEQVLHREVAMSPYGNYRGIFGLSDGLHRLPFHTRTGAATGGALDFQRHPSLLKDIGDTPWNTWPPVENGNSVPAFDQLFAGVQRVYIFGEPYFNSNGSKGVHDVHQNQGNAAGTTFARLNGVYQDGAMILEYTPTWSTEPERTLVMTRFQVQRDFTDRAGDGLVPSSSTANGSASSGGWVNYGPFNAGQIQVEVTTTAGNPDVYLRVGSRPTTSSYRLASRNAAGQNEFLRDNTGGSTYIAVRANGAFSRWSIKTSWLPPSP</sequence>
<evidence type="ECO:0000256" key="1">
    <source>
        <dbReference type="SAM" id="SignalP"/>
    </source>
</evidence>
<organism evidence="2 3">
    <name type="scientific">Tahibacter amnicola</name>
    <dbReference type="NCBI Taxonomy" id="2976241"/>
    <lineage>
        <taxon>Bacteria</taxon>
        <taxon>Pseudomonadati</taxon>
        <taxon>Pseudomonadota</taxon>
        <taxon>Gammaproteobacteria</taxon>
        <taxon>Lysobacterales</taxon>
        <taxon>Rhodanobacteraceae</taxon>
        <taxon>Tahibacter</taxon>
    </lineage>
</organism>
<dbReference type="Pfam" id="PF10042">
    <property type="entry name" value="DUF2278"/>
    <property type="match status" value="1"/>
</dbReference>
<name>A0ABY6BQB9_9GAMM</name>
<feature type="chain" id="PRO_5045975685" evidence="1">
    <location>
        <begin position="20"/>
        <end position="332"/>
    </location>
</feature>
<dbReference type="RefSeq" id="WP_261696924.1">
    <property type="nucleotide sequence ID" value="NZ_CP104694.1"/>
</dbReference>
<dbReference type="Proteomes" id="UP001064632">
    <property type="component" value="Chromosome"/>
</dbReference>
<gene>
    <name evidence="2" type="ORF">N4264_10195</name>
</gene>
<keyword evidence="1" id="KW-0732">Signal</keyword>
<proteinExistence type="predicted"/>
<reference evidence="2" key="1">
    <citation type="submission" date="2022-09" db="EMBL/GenBank/DDBJ databases">
        <title>Tahibacter sp. nov., isolated from a fresh water.</title>
        <authorList>
            <person name="Baek J.H."/>
            <person name="Lee J.K."/>
            <person name="Kim J.M."/>
            <person name="Jeon C.O."/>
        </authorList>
    </citation>
    <scope>NUCLEOTIDE SEQUENCE</scope>
    <source>
        <strain evidence="2">W38</strain>
    </source>
</reference>
<accession>A0ABY6BQB9</accession>
<dbReference type="Gene3D" id="2.60.120.380">
    <property type="match status" value="1"/>
</dbReference>
<keyword evidence="3" id="KW-1185">Reference proteome</keyword>
<feature type="signal peptide" evidence="1">
    <location>
        <begin position="1"/>
        <end position="19"/>
    </location>
</feature>
<evidence type="ECO:0000313" key="3">
    <source>
        <dbReference type="Proteomes" id="UP001064632"/>
    </source>
</evidence>